<evidence type="ECO:0000256" key="1">
    <source>
        <dbReference type="SAM" id="SignalP"/>
    </source>
</evidence>
<comment type="caution">
    <text evidence="2">The sequence shown here is derived from an EMBL/GenBank/DDBJ whole genome shotgun (WGS) entry which is preliminary data.</text>
</comment>
<dbReference type="Pfam" id="PF03318">
    <property type="entry name" value="ETX_MTX2"/>
    <property type="match status" value="1"/>
</dbReference>
<name>A0AB74CSE2_ENTFC</name>
<proteinExistence type="predicted"/>
<protein>
    <submittedName>
        <fullName evidence="2">Uncharacterized protein</fullName>
    </submittedName>
</protein>
<organism evidence="2 3">
    <name type="scientific">Enterococcus faecium</name>
    <name type="common">Streptococcus faecium</name>
    <dbReference type="NCBI Taxonomy" id="1352"/>
    <lineage>
        <taxon>Bacteria</taxon>
        <taxon>Bacillati</taxon>
        <taxon>Bacillota</taxon>
        <taxon>Bacilli</taxon>
        <taxon>Lactobacillales</taxon>
        <taxon>Enterococcaceae</taxon>
        <taxon>Enterococcus</taxon>
    </lineage>
</organism>
<dbReference type="Proteomes" id="UP000281752">
    <property type="component" value="Unassembled WGS sequence"/>
</dbReference>
<dbReference type="RefSeq" id="WP_123838110.1">
    <property type="nucleotide sequence ID" value="NZ_RKNG01000012.1"/>
</dbReference>
<dbReference type="AlphaFoldDB" id="A0AB74CSE2"/>
<accession>A0AB74CSE2</accession>
<evidence type="ECO:0000313" key="2">
    <source>
        <dbReference type="EMBL" id="ROX52650.1"/>
    </source>
</evidence>
<evidence type="ECO:0000313" key="3">
    <source>
        <dbReference type="Proteomes" id="UP000281752"/>
    </source>
</evidence>
<dbReference type="CDD" id="cd20223">
    <property type="entry name" value="PFM_epsilon-toxin-like"/>
    <property type="match status" value="1"/>
</dbReference>
<dbReference type="EMBL" id="RKNM01000040">
    <property type="protein sequence ID" value="ROX52650.1"/>
    <property type="molecule type" value="Genomic_DNA"/>
</dbReference>
<dbReference type="SUPFAM" id="SSF56973">
    <property type="entry name" value="Aerolisin/ETX pore-forming domain"/>
    <property type="match status" value="1"/>
</dbReference>
<sequence>MKKRKWLRLYSLGLILCSSIGASLPTVIHADATVEQTQQQGDAGLHSNEKQESRSAFINSKMEVLLDQGRHLGFVLSYNRLVNGEISVSERLDNYRHPDLQPWGVSVDDPVTEIKSMSIGNGGIEAAHESELTNHTSHDQVMRTAAFTTTQNDTVTTQTSHTVGTSMSTSVEMNFLFASAASTISVNYDFNTTRAISTTQTKTWNVPADEIIVPAGKTYVLRWLFEYGTASGTVDLSSNVSMVIPTSKNPSTGTRYGYNMNNAINHQRRLMNTLGGRAYLWPYLDSWSTSNSQNGNANIQWTDARYNARIGTRLLKQVVDVTDSRSERVIKEIPMDITPETVK</sequence>
<feature type="signal peptide" evidence="1">
    <location>
        <begin position="1"/>
        <end position="22"/>
    </location>
</feature>
<dbReference type="Gene3D" id="2.170.15.10">
    <property type="entry name" value="Proaerolysin, chain A, domain 3"/>
    <property type="match status" value="1"/>
</dbReference>
<dbReference type="InterPro" id="IPR004991">
    <property type="entry name" value="Aerolysin-like"/>
</dbReference>
<feature type="chain" id="PRO_5044501359" evidence="1">
    <location>
        <begin position="23"/>
        <end position="343"/>
    </location>
</feature>
<reference evidence="2 3" key="1">
    <citation type="submission" date="2018-10" db="EMBL/GenBank/DDBJ databases">
        <title>Genotypes and phenotypes of Enterococci isolated from broiler chickens.</title>
        <authorList>
            <person name="Muhammad A.R."/>
            <person name="Diarra M.S."/>
        </authorList>
    </citation>
    <scope>NUCLEOTIDE SEQUENCE [LARGE SCALE GENOMIC DNA]</scope>
    <source>
        <strain evidence="2 3">P5 C A 35</strain>
    </source>
</reference>
<gene>
    <name evidence="2" type="ORF">EGW36_13955</name>
</gene>
<keyword evidence="1" id="KW-0732">Signal</keyword>